<comment type="caution">
    <text evidence="1">The sequence shown here is derived from an EMBL/GenBank/DDBJ whole genome shotgun (WGS) entry which is preliminary data.</text>
</comment>
<evidence type="ECO:0000313" key="2">
    <source>
        <dbReference type="Proteomes" id="UP000003257"/>
    </source>
</evidence>
<protein>
    <recommendedName>
        <fullName evidence="3">Gamma-glutamylcyclotransferase AIG2-like domain-containing protein</fullName>
    </recommendedName>
</protein>
<dbReference type="Proteomes" id="UP000003257">
    <property type="component" value="Unassembled WGS sequence"/>
</dbReference>
<accession>A0ABM9X8M3</accession>
<reference evidence="1 2" key="1">
    <citation type="submission" date="2007-11" db="EMBL/GenBank/DDBJ databases">
        <authorList>
            <person name="Wagner-Dobler I."/>
            <person name="Ferriera S."/>
            <person name="Johnson J."/>
            <person name="Kravitz S."/>
            <person name="Beeson K."/>
            <person name="Sutton G."/>
            <person name="Rogers Y.-H."/>
            <person name="Friedman R."/>
            <person name="Frazier M."/>
            <person name="Venter J.C."/>
        </authorList>
    </citation>
    <scope>NUCLEOTIDE SEQUENCE [LARGE SCALE GENOMIC DNA]</scope>
    <source>
        <strain evidence="1 2">HEL-45</strain>
    </source>
</reference>
<dbReference type="EMBL" id="ABID01000001">
    <property type="protein sequence ID" value="EDQ05899.1"/>
    <property type="molecule type" value="Genomic_DNA"/>
</dbReference>
<keyword evidence="2" id="KW-1185">Reference proteome</keyword>
<evidence type="ECO:0008006" key="3">
    <source>
        <dbReference type="Google" id="ProtNLM"/>
    </source>
</evidence>
<dbReference type="Gene3D" id="3.10.490.10">
    <property type="entry name" value="Gamma-glutamyl cyclotransferase-like"/>
    <property type="match status" value="1"/>
</dbReference>
<dbReference type="CDD" id="cd06661">
    <property type="entry name" value="GGCT_like"/>
    <property type="match status" value="1"/>
</dbReference>
<gene>
    <name evidence="1" type="ORF">OIHEL45_03775</name>
</gene>
<sequence>MTPYFFGYGSLVNRNTHTYPDARPARLDGWRRKWVRAEGRDIVYLSVVQDQSTRIDGLIAAVPGADWAALDRREYSYERHASGGAVVHDIVPAPDIAHYAIPLEIAVDHGDHVILLSYLDVVVQGFLREFGTDGAARFFDTTEGWDTPILDDRAAPLYPRHQTLMPEETGVVDHHIDRLSLQVKSRDEVPFTKKNF</sequence>
<dbReference type="SUPFAM" id="SSF110857">
    <property type="entry name" value="Gamma-glutamyl cyclotransferase-like"/>
    <property type="match status" value="1"/>
</dbReference>
<dbReference type="InterPro" id="IPR036568">
    <property type="entry name" value="GGCT-like_sf"/>
</dbReference>
<organism evidence="1 2">
    <name type="scientific">Sulfitobacter indolifex HEL-45</name>
    <dbReference type="NCBI Taxonomy" id="391624"/>
    <lineage>
        <taxon>Bacteria</taxon>
        <taxon>Pseudomonadati</taxon>
        <taxon>Pseudomonadota</taxon>
        <taxon>Alphaproteobacteria</taxon>
        <taxon>Rhodobacterales</taxon>
        <taxon>Roseobacteraceae</taxon>
        <taxon>Sulfitobacter</taxon>
    </lineage>
</organism>
<proteinExistence type="predicted"/>
<name>A0ABM9X8M3_9RHOB</name>
<evidence type="ECO:0000313" key="1">
    <source>
        <dbReference type="EMBL" id="EDQ05899.1"/>
    </source>
</evidence>
<dbReference type="RefSeq" id="WP_007117969.1">
    <property type="nucleotide sequence ID" value="NZ_ABID01000001.1"/>
</dbReference>
<dbReference type="InterPro" id="IPR013024">
    <property type="entry name" value="GGCT-like"/>
</dbReference>